<dbReference type="PANTHER" id="PTHR24023:SF1112">
    <property type="entry name" value="COL_CUTICLE_N DOMAIN-CONTAINING PROTEIN-RELATED"/>
    <property type="match status" value="1"/>
</dbReference>
<evidence type="ECO:0000256" key="1">
    <source>
        <dbReference type="SAM" id="MobiDB-lite"/>
    </source>
</evidence>
<name>A0A6J2SNG8_DROHY</name>
<feature type="compositionally biased region" description="Pro residues" evidence="1">
    <location>
        <begin position="260"/>
        <end position="270"/>
    </location>
</feature>
<dbReference type="OMA" id="WEPGMNG"/>
<evidence type="ECO:0000256" key="2">
    <source>
        <dbReference type="SAM" id="SignalP"/>
    </source>
</evidence>
<evidence type="ECO:0000313" key="4">
    <source>
        <dbReference type="RefSeq" id="XP_030078621.1"/>
    </source>
</evidence>
<dbReference type="GO" id="GO:0030198">
    <property type="term" value="P:extracellular matrix organization"/>
    <property type="evidence" value="ECO:0007669"/>
    <property type="project" value="TreeGrafter"/>
</dbReference>
<evidence type="ECO:0000313" key="3">
    <source>
        <dbReference type="Proteomes" id="UP000504633"/>
    </source>
</evidence>
<sequence length="420" mass="44529">MNLLVTFSWLCLILLDSNNSSSFADKYNNIDVGRTISIEIPNSGSSSGRQKIEQKFFPSSYFYSHFPPYPPSGCFCPPGPPGPPGPPSRPGAPGRPGIPGQPGIQGPIGPAGPPGPKGEPGAMGDPGEKGEMGPPGLSLIRRRRDGIPQTANKGIRSIEEAEKFSVLKGDPGDMWEPGMNGEKKQPGLILLDSNNSRSFADKYNNNDVGRTISIEIPNSGSSSGRQKIEQKFFPPSSYFYSPYPPYPPYPPSGCFCPPGPPGPPGPPSRPGVPGSPGIPGQPGIQGPIGPAGPPGPKGEPGAMGDPGEKGEMGPPGLSPIRRRRDGIPQTAKKGIRSIEEAEKFSVLKGDPGDMWEPGMNGEKEQPGELDTRRQPRDDNSQVDFVSEDKDAGSIDEPDKPDLKESKATCLKLCEQKHVTV</sequence>
<feature type="compositionally biased region" description="Basic and acidic residues" evidence="1">
    <location>
        <begin position="361"/>
        <end position="379"/>
    </location>
</feature>
<dbReference type="Proteomes" id="UP000504633">
    <property type="component" value="Unplaced"/>
</dbReference>
<feature type="region of interest" description="Disordered" evidence="1">
    <location>
        <begin position="260"/>
        <end position="406"/>
    </location>
</feature>
<feature type="compositionally biased region" description="Basic and acidic residues" evidence="1">
    <location>
        <begin position="336"/>
        <end position="345"/>
    </location>
</feature>
<dbReference type="KEGG" id="dhe:115482778"/>
<feature type="compositionally biased region" description="Basic and acidic residues" evidence="1">
    <location>
        <begin position="386"/>
        <end position="406"/>
    </location>
</feature>
<dbReference type="InterPro" id="IPR050149">
    <property type="entry name" value="Collagen_superfamily"/>
</dbReference>
<feature type="compositionally biased region" description="Pro residues" evidence="1">
    <location>
        <begin position="77"/>
        <end position="90"/>
    </location>
</feature>
<dbReference type="GO" id="GO:0005615">
    <property type="term" value="C:extracellular space"/>
    <property type="evidence" value="ECO:0007669"/>
    <property type="project" value="TreeGrafter"/>
</dbReference>
<dbReference type="PANTHER" id="PTHR24023">
    <property type="entry name" value="COLLAGEN ALPHA"/>
    <property type="match status" value="1"/>
</dbReference>
<feature type="signal peptide" evidence="2">
    <location>
        <begin position="1"/>
        <end position="24"/>
    </location>
</feature>
<dbReference type="GO" id="GO:0030020">
    <property type="term" value="F:extracellular matrix structural constituent conferring tensile strength"/>
    <property type="evidence" value="ECO:0007669"/>
    <property type="project" value="TreeGrafter"/>
</dbReference>
<accession>A0A6J2SNG8</accession>
<gene>
    <name evidence="4" type="primary">LOC115482778</name>
</gene>
<feature type="region of interest" description="Disordered" evidence="1">
    <location>
        <begin position="77"/>
        <end position="152"/>
    </location>
</feature>
<reference evidence="4" key="1">
    <citation type="submission" date="2025-08" db="UniProtKB">
        <authorList>
            <consortium name="RefSeq"/>
        </authorList>
    </citation>
    <scope>IDENTIFICATION</scope>
    <source>
        <strain evidence="4">15085-1641.00</strain>
        <tissue evidence="4">Whole body</tissue>
    </source>
</reference>
<dbReference type="InterPro" id="IPR008160">
    <property type="entry name" value="Collagen"/>
</dbReference>
<organism evidence="3 4">
    <name type="scientific">Drosophila hydei</name>
    <name type="common">Fruit fly</name>
    <dbReference type="NCBI Taxonomy" id="7224"/>
    <lineage>
        <taxon>Eukaryota</taxon>
        <taxon>Metazoa</taxon>
        <taxon>Ecdysozoa</taxon>
        <taxon>Arthropoda</taxon>
        <taxon>Hexapoda</taxon>
        <taxon>Insecta</taxon>
        <taxon>Pterygota</taxon>
        <taxon>Neoptera</taxon>
        <taxon>Endopterygota</taxon>
        <taxon>Diptera</taxon>
        <taxon>Brachycera</taxon>
        <taxon>Muscomorpha</taxon>
        <taxon>Ephydroidea</taxon>
        <taxon>Drosophilidae</taxon>
        <taxon>Drosophila</taxon>
    </lineage>
</organism>
<dbReference type="OrthoDB" id="9948489at2759"/>
<dbReference type="RefSeq" id="XP_030078621.1">
    <property type="nucleotide sequence ID" value="XM_030222761.1"/>
</dbReference>
<dbReference type="GeneID" id="115482778"/>
<keyword evidence="2" id="KW-0732">Signal</keyword>
<keyword evidence="3" id="KW-1185">Reference proteome</keyword>
<dbReference type="Pfam" id="PF01391">
    <property type="entry name" value="Collagen"/>
    <property type="match status" value="2"/>
</dbReference>
<dbReference type="GO" id="GO:0031012">
    <property type="term" value="C:extracellular matrix"/>
    <property type="evidence" value="ECO:0007669"/>
    <property type="project" value="TreeGrafter"/>
</dbReference>
<dbReference type="AlphaFoldDB" id="A0A6J2SNG8"/>
<feature type="chain" id="PRO_5027004308" evidence="2">
    <location>
        <begin position="25"/>
        <end position="420"/>
    </location>
</feature>
<protein>
    <submittedName>
        <fullName evidence="4">Collagen alpha-1(X) chain-like</fullName>
    </submittedName>
</protein>
<proteinExistence type="predicted"/>